<dbReference type="HAMAP" id="MF_01385">
    <property type="entry name" value="UreF"/>
    <property type="match status" value="1"/>
</dbReference>
<dbReference type="Gene3D" id="1.10.4190.10">
    <property type="entry name" value="Urease accessory protein UreF"/>
    <property type="match status" value="1"/>
</dbReference>
<dbReference type="PANTHER" id="PTHR33620">
    <property type="entry name" value="UREASE ACCESSORY PROTEIN F"/>
    <property type="match status" value="1"/>
</dbReference>
<proteinExistence type="inferred from homology"/>
<accession>A0A381NKI9</accession>
<organism evidence="3">
    <name type="scientific">marine metagenome</name>
    <dbReference type="NCBI Taxonomy" id="408172"/>
    <lineage>
        <taxon>unclassified sequences</taxon>
        <taxon>metagenomes</taxon>
        <taxon>ecological metagenomes</taxon>
    </lineage>
</organism>
<evidence type="ECO:0000256" key="2">
    <source>
        <dbReference type="ARBA" id="ARBA00023186"/>
    </source>
</evidence>
<gene>
    <name evidence="3" type="ORF">METZ01_LOCUS6897</name>
</gene>
<sequence length="214" mass="24229">MSLVSPSLPIAGFTYSQGIEKAFENGWVTDKNNSFQWISEQLTCGLAYTDLPILKRLFDACKINDKAEVNKWGAILLAYRETSELRQEEINRGRALTKILEGLDNSIIDDWKNTINKNYLSGFALVGVKWQIPVYELLLGYCWSWIENQVSAVVKIIPLGQTQGQQLIHDLLELVPDIVKQSAKLDEIDIGRSQPALAIASSQHEIQYTRIFRS</sequence>
<dbReference type="GO" id="GO:0016151">
    <property type="term" value="F:nickel cation binding"/>
    <property type="evidence" value="ECO:0007669"/>
    <property type="project" value="InterPro"/>
</dbReference>
<keyword evidence="1" id="KW-0996">Nickel insertion</keyword>
<evidence type="ECO:0008006" key="4">
    <source>
        <dbReference type="Google" id="ProtNLM"/>
    </source>
</evidence>
<dbReference type="Pfam" id="PF01730">
    <property type="entry name" value="UreF"/>
    <property type="match status" value="1"/>
</dbReference>
<evidence type="ECO:0000313" key="3">
    <source>
        <dbReference type="EMBL" id="SUZ54043.1"/>
    </source>
</evidence>
<dbReference type="AlphaFoldDB" id="A0A381NKI9"/>
<dbReference type="PANTHER" id="PTHR33620:SF1">
    <property type="entry name" value="UREASE ACCESSORY PROTEIN F"/>
    <property type="match status" value="1"/>
</dbReference>
<dbReference type="PIRSF" id="PIRSF009467">
    <property type="entry name" value="Ureas_acces_UreF"/>
    <property type="match status" value="1"/>
</dbReference>
<protein>
    <recommendedName>
        <fullName evidence="4">Urease accessory protein UreF</fullName>
    </recommendedName>
</protein>
<reference evidence="3" key="1">
    <citation type="submission" date="2018-05" db="EMBL/GenBank/DDBJ databases">
        <authorList>
            <person name="Lanie J.A."/>
            <person name="Ng W.-L."/>
            <person name="Kazmierczak K.M."/>
            <person name="Andrzejewski T.M."/>
            <person name="Davidsen T.M."/>
            <person name="Wayne K.J."/>
            <person name="Tettelin H."/>
            <person name="Glass J.I."/>
            <person name="Rusch D."/>
            <person name="Podicherti R."/>
            <person name="Tsui H.-C.T."/>
            <person name="Winkler M.E."/>
        </authorList>
    </citation>
    <scope>NUCLEOTIDE SEQUENCE</scope>
</reference>
<dbReference type="EMBL" id="UINC01000365">
    <property type="protein sequence ID" value="SUZ54043.1"/>
    <property type="molecule type" value="Genomic_DNA"/>
</dbReference>
<dbReference type="InterPro" id="IPR038277">
    <property type="entry name" value="UreF_sf"/>
</dbReference>
<name>A0A381NKI9_9ZZZZ</name>
<evidence type="ECO:0000256" key="1">
    <source>
        <dbReference type="ARBA" id="ARBA00022988"/>
    </source>
</evidence>
<dbReference type="InterPro" id="IPR002639">
    <property type="entry name" value="UreF"/>
</dbReference>
<keyword evidence="2" id="KW-0143">Chaperone</keyword>